<evidence type="ECO:0000256" key="1">
    <source>
        <dbReference type="ARBA" id="ARBA00008791"/>
    </source>
</evidence>
<dbReference type="AlphaFoldDB" id="A0AAW9SFI5"/>
<dbReference type="InterPro" id="IPR006016">
    <property type="entry name" value="UspA"/>
</dbReference>
<proteinExistence type="inferred from homology"/>
<gene>
    <name evidence="3" type="ORF">AAG747_25710</name>
</gene>
<dbReference type="CDD" id="cd00293">
    <property type="entry name" value="USP-like"/>
    <property type="match status" value="1"/>
</dbReference>
<dbReference type="Pfam" id="PF00582">
    <property type="entry name" value="Usp"/>
    <property type="match status" value="2"/>
</dbReference>
<keyword evidence="4" id="KW-1185">Reference proteome</keyword>
<sequence>MEIKKILVPTDFSEESMNALDVAAGIAKKTNAEISLLHVIDVPVVGHSDYVDIFGQGETSDDPELYKPYMHKLIEVTRDKLEGVKKKYQGVNITEHVEFDRLQRHIAEFVIKDETDLIVMGSKGVSGIEEILVGSNTERVIRLAKAPVLTVKQKIKPFELKNIVFASLFEKVHTKTIELIRYIQTTFGATLHFVKVITPNNFETTSDTHQLIQKFAQTHKFDNYTVNSYNFYSEEEGIRSFSNDLNADLIMMTTHGRTGIGHLLLGSIAEEVANHATRPIITFNQHFK</sequence>
<dbReference type="RefSeq" id="WP_346824119.1">
    <property type="nucleotide sequence ID" value="NZ_JBDKWZ010000021.1"/>
</dbReference>
<organism evidence="3 4">
    <name type="scientific">Rapidithrix thailandica</name>
    <dbReference type="NCBI Taxonomy" id="413964"/>
    <lineage>
        <taxon>Bacteria</taxon>
        <taxon>Pseudomonadati</taxon>
        <taxon>Bacteroidota</taxon>
        <taxon>Cytophagia</taxon>
        <taxon>Cytophagales</taxon>
        <taxon>Flammeovirgaceae</taxon>
        <taxon>Rapidithrix</taxon>
    </lineage>
</organism>
<protein>
    <submittedName>
        <fullName evidence="3">Universal stress protein</fullName>
    </submittedName>
</protein>
<dbReference type="SUPFAM" id="SSF52402">
    <property type="entry name" value="Adenine nucleotide alpha hydrolases-like"/>
    <property type="match status" value="2"/>
</dbReference>
<evidence type="ECO:0000313" key="3">
    <source>
        <dbReference type="EMBL" id="MEN7551340.1"/>
    </source>
</evidence>
<dbReference type="InterPro" id="IPR006015">
    <property type="entry name" value="Universal_stress_UspA"/>
</dbReference>
<evidence type="ECO:0000313" key="4">
    <source>
        <dbReference type="Proteomes" id="UP001403385"/>
    </source>
</evidence>
<dbReference type="EMBL" id="JBDKWZ010000021">
    <property type="protein sequence ID" value="MEN7551340.1"/>
    <property type="molecule type" value="Genomic_DNA"/>
</dbReference>
<feature type="domain" description="UspA" evidence="2">
    <location>
        <begin position="233"/>
        <end position="281"/>
    </location>
</feature>
<dbReference type="Proteomes" id="UP001403385">
    <property type="component" value="Unassembled WGS sequence"/>
</dbReference>
<dbReference type="Gene3D" id="3.40.50.620">
    <property type="entry name" value="HUPs"/>
    <property type="match status" value="2"/>
</dbReference>
<dbReference type="PANTHER" id="PTHR46268">
    <property type="entry name" value="STRESS RESPONSE PROTEIN NHAX"/>
    <property type="match status" value="1"/>
</dbReference>
<evidence type="ECO:0000259" key="2">
    <source>
        <dbReference type="Pfam" id="PF00582"/>
    </source>
</evidence>
<dbReference type="PANTHER" id="PTHR46268:SF6">
    <property type="entry name" value="UNIVERSAL STRESS PROTEIN UP12"/>
    <property type="match status" value="1"/>
</dbReference>
<reference evidence="3 4" key="1">
    <citation type="submission" date="2024-04" db="EMBL/GenBank/DDBJ databases">
        <title>Novel genus in family Flammeovirgaceae.</title>
        <authorList>
            <person name="Nguyen T.H."/>
            <person name="Vuong T.Q."/>
            <person name="Le H."/>
            <person name="Kim S.-G."/>
        </authorList>
    </citation>
    <scope>NUCLEOTIDE SEQUENCE [LARGE SCALE GENOMIC DNA]</scope>
    <source>
        <strain evidence="3 4">JCM 23209</strain>
    </source>
</reference>
<dbReference type="InterPro" id="IPR014729">
    <property type="entry name" value="Rossmann-like_a/b/a_fold"/>
</dbReference>
<feature type="domain" description="UspA" evidence="2">
    <location>
        <begin position="3"/>
        <end position="152"/>
    </location>
</feature>
<accession>A0AAW9SFI5</accession>
<name>A0AAW9SFI5_9BACT</name>
<dbReference type="PRINTS" id="PR01438">
    <property type="entry name" value="UNVRSLSTRESS"/>
</dbReference>
<comment type="similarity">
    <text evidence="1">Belongs to the universal stress protein A family.</text>
</comment>
<comment type="caution">
    <text evidence="3">The sequence shown here is derived from an EMBL/GenBank/DDBJ whole genome shotgun (WGS) entry which is preliminary data.</text>
</comment>